<keyword evidence="4" id="KW-1185">Reference proteome</keyword>
<dbReference type="AlphaFoldDB" id="A0A2S6N3F0"/>
<dbReference type="PANTHER" id="PTHR42941">
    <property type="entry name" value="SLL1037 PROTEIN"/>
    <property type="match status" value="1"/>
</dbReference>
<feature type="compositionally biased region" description="Pro residues" evidence="1">
    <location>
        <begin position="336"/>
        <end position="352"/>
    </location>
</feature>
<evidence type="ECO:0000256" key="2">
    <source>
        <dbReference type="SAM" id="SignalP"/>
    </source>
</evidence>
<protein>
    <submittedName>
        <fullName evidence="3">Uncharacterized protein</fullName>
    </submittedName>
</protein>
<dbReference type="SUPFAM" id="SSF53850">
    <property type="entry name" value="Periplasmic binding protein-like II"/>
    <property type="match status" value="1"/>
</dbReference>
<feature type="region of interest" description="Disordered" evidence="1">
    <location>
        <begin position="318"/>
        <end position="355"/>
    </location>
</feature>
<accession>A0A2S6N3F0</accession>
<feature type="chain" id="PRO_5015739145" evidence="2">
    <location>
        <begin position="23"/>
        <end position="369"/>
    </location>
</feature>
<dbReference type="InterPro" id="IPR011852">
    <property type="entry name" value="TRAP_TAXI"/>
</dbReference>
<gene>
    <name evidence="3" type="ORF">CCS01_22395</name>
</gene>
<organism evidence="3 4">
    <name type="scientific">Rhodopila globiformis</name>
    <name type="common">Rhodopseudomonas globiformis</name>
    <dbReference type="NCBI Taxonomy" id="1071"/>
    <lineage>
        <taxon>Bacteria</taxon>
        <taxon>Pseudomonadati</taxon>
        <taxon>Pseudomonadota</taxon>
        <taxon>Alphaproteobacteria</taxon>
        <taxon>Acetobacterales</taxon>
        <taxon>Acetobacteraceae</taxon>
        <taxon>Rhodopila</taxon>
    </lineage>
</organism>
<sequence length="369" mass="39173">MLSRRLTLAGSALAALSGKVAAQEDTQTDMVLLPADDQADAMQTVNDIVARLAGPDARLRAAPSRGIIDSATHLADRPAAVAAILPSVSLVYMRQSGLPEHVVYANRFIGRMGVSDLHILASRQVSDLRDLAGQKVAVGPKDGATQATAAVWLNHGPLRIEPVYLEDQQALAAVLQGQIPAMMLLARKPARLFFDVNLSDGVHFLPIGMAGGGAAGLFQAQIQPQDYPLLSGGEAGRGRSVPTLGVPLVLACYNWLATTPMFLGLARLSDLLIQHGSGLPGFDMSADVPGWQRFPPVAAWLARGGTVWDAALAERRSPSAQAIDTSRAAANTTRPAPAPVPDQAPPVTPPTPAQKERLFQQFLDWRRTH</sequence>
<proteinExistence type="predicted"/>
<evidence type="ECO:0000313" key="4">
    <source>
        <dbReference type="Proteomes" id="UP000239724"/>
    </source>
</evidence>
<comment type="caution">
    <text evidence="3">The sequence shown here is derived from an EMBL/GenBank/DDBJ whole genome shotgun (WGS) entry which is preliminary data.</text>
</comment>
<name>A0A2S6N3F0_RHOGL</name>
<dbReference type="EMBL" id="NHRY01000232">
    <property type="protein sequence ID" value="PPQ29145.1"/>
    <property type="molecule type" value="Genomic_DNA"/>
</dbReference>
<dbReference type="RefSeq" id="WP_104521042.1">
    <property type="nucleotide sequence ID" value="NZ_NHRY01000232.1"/>
</dbReference>
<dbReference type="PANTHER" id="PTHR42941:SF1">
    <property type="entry name" value="SLL1037 PROTEIN"/>
    <property type="match status" value="1"/>
</dbReference>
<evidence type="ECO:0000313" key="3">
    <source>
        <dbReference type="EMBL" id="PPQ29145.1"/>
    </source>
</evidence>
<evidence type="ECO:0000256" key="1">
    <source>
        <dbReference type="SAM" id="MobiDB-lite"/>
    </source>
</evidence>
<feature type="signal peptide" evidence="2">
    <location>
        <begin position="1"/>
        <end position="22"/>
    </location>
</feature>
<dbReference type="OrthoDB" id="8188218at2"/>
<dbReference type="Proteomes" id="UP000239724">
    <property type="component" value="Unassembled WGS sequence"/>
</dbReference>
<dbReference type="Gene3D" id="3.40.190.10">
    <property type="entry name" value="Periplasmic binding protein-like II"/>
    <property type="match status" value="1"/>
</dbReference>
<keyword evidence="2" id="KW-0732">Signal</keyword>
<reference evidence="3 4" key="1">
    <citation type="journal article" date="2018" name="Arch. Microbiol.">
        <title>New insights into the metabolic potential of the phototrophic purple bacterium Rhodopila globiformis DSM 161(T) from its draft genome sequence and evidence for a vanadium-dependent nitrogenase.</title>
        <authorList>
            <person name="Imhoff J.F."/>
            <person name="Rahn T."/>
            <person name="Kunzel S."/>
            <person name="Neulinger S.C."/>
        </authorList>
    </citation>
    <scope>NUCLEOTIDE SEQUENCE [LARGE SCALE GENOMIC DNA]</scope>
    <source>
        <strain evidence="3 4">DSM 161</strain>
    </source>
</reference>